<protein>
    <submittedName>
        <fullName evidence="1">Uncharacterized protein</fullName>
    </submittedName>
</protein>
<organism evidence="1">
    <name type="scientific">marine sediment metagenome</name>
    <dbReference type="NCBI Taxonomy" id="412755"/>
    <lineage>
        <taxon>unclassified sequences</taxon>
        <taxon>metagenomes</taxon>
        <taxon>ecological metagenomes</taxon>
    </lineage>
</organism>
<reference evidence="1" key="1">
    <citation type="journal article" date="2015" name="Nature">
        <title>Complex archaea that bridge the gap between prokaryotes and eukaryotes.</title>
        <authorList>
            <person name="Spang A."/>
            <person name="Saw J.H."/>
            <person name="Jorgensen S.L."/>
            <person name="Zaremba-Niedzwiedzka K."/>
            <person name="Martijn J."/>
            <person name="Lind A.E."/>
            <person name="van Eijk R."/>
            <person name="Schleper C."/>
            <person name="Guy L."/>
            <person name="Ettema T.J."/>
        </authorList>
    </citation>
    <scope>NUCLEOTIDE SEQUENCE</scope>
</reference>
<dbReference type="AlphaFoldDB" id="A0A0F8VU05"/>
<proteinExistence type="predicted"/>
<dbReference type="EMBL" id="LAZR01069382">
    <property type="protein sequence ID" value="KKK47812.1"/>
    <property type="molecule type" value="Genomic_DNA"/>
</dbReference>
<comment type="caution">
    <text evidence="1">The sequence shown here is derived from an EMBL/GenBank/DDBJ whole genome shotgun (WGS) entry which is preliminary data.</text>
</comment>
<name>A0A0F8VU05_9ZZZZ</name>
<accession>A0A0F8VU05</accession>
<feature type="non-terminal residue" evidence="1">
    <location>
        <position position="146"/>
    </location>
</feature>
<evidence type="ECO:0000313" key="1">
    <source>
        <dbReference type="EMBL" id="KKK47812.1"/>
    </source>
</evidence>
<sequence length="146" mass="16343">MTYIPTGAVPAFLGKKEFGAGVMLKKPLGSFLTGPRVMVGPFSFPDDGKEHSWTASQRWFDSRAGASTRRWVLENIRDILVKGNYARICKIVTPAATGIGAEFYRLLGGACRKAWKSWEFRAKLPPKMWKGEIPLAKTKHKKTGEW</sequence>
<gene>
    <name evidence="1" type="ORF">LCGC14_3151400</name>
</gene>